<dbReference type="InterPro" id="IPR003488">
    <property type="entry name" value="DprA"/>
</dbReference>
<dbReference type="Proteomes" id="UP000535437">
    <property type="component" value="Unassembled WGS sequence"/>
</dbReference>
<dbReference type="PANTHER" id="PTHR43022">
    <property type="entry name" value="PROTEIN SMF"/>
    <property type="match status" value="1"/>
</dbReference>
<dbReference type="AlphaFoldDB" id="A0A7Z0GQ91"/>
<dbReference type="PANTHER" id="PTHR43022:SF1">
    <property type="entry name" value="PROTEIN SMF"/>
    <property type="match status" value="1"/>
</dbReference>
<evidence type="ECO:0000259" key="2">
    <source>
        <dbReference type="Pfam" id="PF02481"/>
    </source>
</evidence>
<dbReference type="SUPFAM" id="SSF102405">
    <property type="entry name" value="MCP/YpsA-like"/>
    <property type="match status" value="1"/>
</dbReference>
<sequence>MTFPEDTCAAGTGDVEQLLRRRAELSRLVEPGDALAGLLIGHLGAEDAHRLIQSDSRPGARLRTELAVQGEAAGLGRRQRDLAEGLARWRTRRGQADGARDLGTIRRAGGGLVVPEDPRWPRELDDLGGAAPVALWHRSTGGDTAEALARLPHVARRAAVVGSREVTDYGLRVTAELVEDLVGHGVCVVSGGAYGVDAAAHRAALRRHEALTGIRTGAAAGGAAAGAGGAAASAGRQPRPAPTVAVLAGGLDRFYPAGNEPLLRSLGDSGLLLSEMPPGGSPTRHRFLQRNRLIAALTAVTVVVEARWRSGAQNTAHHALALGRPVGAVPGSVHSPSSAGCHRLLRETPAELVTDAADVVELMAGLSGALGTGEVGSSVGAGVQAEQLPLPAGGARPEVVDGLSQADRLLFDALPLRRLSAPGKVSEVAGLPMSQVLAGLTRLQRRGLARESGGHWGRSLGSQLGG</sequence>
<dbReference type="EMBL" id="JACCFY010000001">
    <property type="protein sequence ID" value="NYJ79704.1"/>
    <property type="molecule type" value="Genomic_DNA"/>
</dbReference>
<organism evidence="3 4">
    <name type="scientific">Nesterenkonia xinjiangensis</name>
    <dbReference type="NCBI Taxonomy" id="225327"/>
    <lineage>
        <taxon>Bacteria</taxon>
        <taxon>Bacillati</taxon>
        <taxon>Actinomycetota</taxon>
        <taxon>Actinomycetes</taxon>
        <taxon>Micrococcales</taxon>
        <taxon>Micrococcaceae</taxon>
        <taxon>Nesterenkonia</taxon>
    </lineage>
</organism>
<dbReference type="RefSeq" id="WP_179542877.1">
    <property type="nucleotide sequence ID" value="NZ_BAAALL010000003.1"/>
</dbReference>
<comment type="caution">
    <text evidence="3">The sequence shown here is derived from an EMBL/GenBank/DDBJ whole genome shotgun (WGS) entry which is preliminary data.</text>
</comment>
<dbReference type="Gene3D" id="3.40.50.450">
    <property type="match status" value="1"/>
</dbReference>
<accession>A0A7Z0GQ91</accession>
<feature type="domain" description="Smf/DprA SLOG" evidence="2">
    <location>
        <begin position="222"/>
        <end position="363"/>
    </location>
</feature>
<feature type="domain" description="Smf/DprA SLOG" evidence="2">
    <location>
        <begin position="113"/>
        <end position="210"/>
    </location>
</feature>
<keyword evidence="4" id="KW-1185">Reference proteome</keyword>
<evidence type="ECO:0000256" key="1">
    <source>
        <dbReference type="ARBA" id="ARBA00006525"/>
    </source>
</evidence>
<dbReference type="Pfam" id="PF02481">
    <property type="entry name" value="DNA_processg_A"/>
    <property type="match status" value="2"/>
</dbReference>
<reference evidence="3 4" key="1">
    <citation type="submission" date="2020-07" db="EMBL/GenBank/DDBJ databases">
        <title>Sequencing the genomes of 1000 actinobacteria strains.</title>
        <authorList>
            <person name="Klenk H.-P."/>
        </authorList>
    </citation>
    <scope>NUCLEOTIDE SEQUENCE [LARGE SCALE GENOMIC DNA]</scope>
    <source>
        <strain evidence="3 4">DSM 15475</strain>
    </source>
</reference>
<gene>
    <name evidence="3" type="ORF">HNR09_003115</name>
</gene>
<evidence type="ECO:0000313" key="4">
    <source>
        <dbReference type="Proteomes" id="UP000535437"/>
    </source>
</evidence>
<dbReference type="GO" id="GO:0009294">
    <property type="term" value="P:DNA-mediated transformation"/>
    <property type="evidence" value="ECO:0007669"/>
    <property type="project" value="InterPro"/>
</dbReference>
<name>A0A7Z0GQ91_9MICC</name>
<comment type="similarity">
    <text evidence="1">Belongs to the DprA/Smf family.</text>
</comment>
<dbReference type="InterPro" id="IPR057666">
    <property type="entry name" value="DrpA_SLOG"/>
</dbReference>
<proteinExistence type="inferred from homology"/>
<evidence type="ECO:0000313" key="3">
    <source>
        <dbReference type="EMBL" id="NYJ79704.1"/>
    </source>
</evidence>
<protein>
    <submittedName>
        <fullName evidence="3">DNA processing protein</fullName>
    </submittedName>
</protein>